<dbReference type="PANTHER" id="PTHR38420">
    <property type="entry name" value="AP-4-A PHOSPHORYLASE II"/>
    <property type="match status" value="1"/>
</dbReference>
<dbReference type="InterPro" id="IPR036265">
    <property type="entry name" value="HIT-like_sf"/>
</dbReference>
<dbReference type="InterPro" id="IPR009163">
    <property type="entry name" value="Ap4A_phos1/2"/>
</dbReference>
<dbReference type="SUPFAM" id="SSF54197">
    <property type="entry name" value="HIT-like"/>
    <property type="match status" value="1"/>
</dbReference>
<evidence type="ECO:0000313" key="3">
    <source>
        <dbReference type="EMBL" id="EFX02077.1"/>
    </source>
</evidence>
<dbReference type="Pfam" id="PF09830">
    <property type="entry name" value="ATP_transf"/>
    <property type="match status" value="1"/>
</dbReference>
<evidence type="ECO:0000259" key="2">
    <source>
        <dbReference type="Pfam" id="PF19327"/>
    </source>
</evidence>
<feature type="domain" description="Ap4A phosphorylase 1/2 N-terminal" evidence="2">
    <location>
        <begin position="8"/>
        <end position="162"/>
    </location>
</feature>
<reference evidence="3 4" key="1">
    <citation type="journal article" date="2011" name="Proc. Natl. Acad. Sci. U.S.A.">
        <title>Genome and transcriptome analyses of the mountain pine beetle-fungal symbiont Grosmannia clavigera, a lodgepole pine pathogen.</title>
        <authorList>
            <person name="DiGuistini S."/>
            <person name="Wang Y."/>
            <person name="Liao N.Y."/>
            <person name="Taylor G."/>
            <person name="Tanguay P."/>
            <person name="Feau N."/>
            <person name="Henrissat B."/>
            <person name="Chan S.K."/>
            <person name="Hesse-Orce U."/>
            <person name="Alamouti S.M."/>
            <person name="Tsui C.K.M."/>
            <person name="Docking R.T."/>
            <person name="Levasseur A."/>
            <person name="Haridas S."/>
            <person name="Robertson G."/>
            <person name="Birol I."/>
            <person name="Holt R.A."/>
            <person name="Marra M.A."/>
            <person name="Hamelin R.C."/>
            <person name="Hirst M."/>
            <person name="Jones S.J.M."/>
            <person name="Bohlmann J."/>
            <person name="Breuil C."/>
        </authorList>
    </citation>
    <scope>NUCLEOTIDE SEQUENCE [LARGE SCALE GENOMIC DNA]</scope>
    <source>
        <strain evidence="4">kw1407 / UAMH 11150</strain>
    </source>
</reference>
<dbReference type="GO" id="GO:0003877">
    <property type="term" value="F:ATP:ADP adenylyltransferase activity"/>
    <property type="evidence" value="ECO:0007669"/>
    <property type="project" value="InterPro"/>
</dbReference>
<dbReference type="EMBL" id="GL629782">
    <property type="protein sequence ID" value="EFX02077.1"/>
    <property type="molecule type" value="Genomic_DNA"/>
</dbReference>
<dbReference type="HOGENOM" id="CLU_049915_0_0_1"/>
<dbReference type="GeneID" id="25975081"/>
<dbReference type="STRING" id="655863.F0XJ75"/>
<proteinExistence type="predicted"/>
<protein>
    <submittedName>
        <fullName evidence="3">5-p-4-tetraphosphate phosphorylase</fullName>
    </submittedName>
</protein>
<dbReference type="Pfam" id="PF19327">
    <property type="entry name" value="Ap4A_phos_N"/>
    <property type="match status" value="1"/>
</dbReference>
<dbReference type="RefSeq" id="XP_014171559.1">
    <property type="nucleotide sequence ID" value="XM_014316084.1"/>
</dbReference>
<organism evidence="4">
    <name type="scientific">Grosmannia clavigera (strain kw1407 / UAMH 11150)</name>
    <name type="common">Blue stain fungus</name>
    <name type="synonym">Graphiocladiella clavigera</name>
    <dbReference type="NCBI Taxonomy" id="655863"/>
    <lineage>
        <taxon>Eukaryota</taxon>
        <taxon>Fungi</taxon>
        <taxon>Dikarya</taxon>
        <taxon>Ascomycota</taxon>
        <taxon>Pezizomycotina</taxon>
        <taxon>Sordariomycetes</taxon>
        <taxon>Sordariomycetidae</taxon>
        <taxon>Ophiostomatales</taxon>
        <taxon>Ophiostomataceae</taxon>
        <taxon>Leptographium</taxon>
    </lineage>
</organism>
<sequence length="305" mass="33857">MADKIDLPDDLHAAATARFDKLREQGLLFYFPSAGELVQHKDFTFDFRISPSIARKPVLAADAPERRGRGGPFVDPDPRFVVAQPGADHVLELSIHAMVRPHYVLHTKHFKPQSDDLGLIDMAASWAVMQRVAAAGHRPMMIYNCGYEGGASQGHKHVQVFAEPDPGFVLFPETVSASASDTAVAPHVRFLHFIARLDEDSVDPPRLQQTYERLMISVRSAHSAHRARHPEEALEADCSAAAYNVILTPRWMCLIPRRRGGQDGTGAGALGMLGVVWLRDARERAHWTDLGLTDHLVWMGLPQEQ</sequence>
<evidence type="ECO:0000313" key="4">
    <source>
        <dbReference type="Proteomes" id="UP000007796"/>
    </source>
</evidence>
<feature type="domain" description="ATP adenylyltransferase C-terminal" evidence="1">
    <location>
        <begin position="186"/>
        <end position="301"/>
    </location>
</feature>
<dbReference type="GO" id="GO:0009117">
    <property type="term" value="P:nucleotide metabolic process"/>
    <property type="evidence" value="ECO:0007669"/>
    <property type="project" value="InterPro"/>
</dbReference>
<dbReference type="eggNOG" id="ENOG502QRAQ">
    <property type="taxonomic scope" value="Eukaryota"/>
</dbReference>
<gene>
    <name evidence="3" type="ORF">CMQ_2126</name>
</gene>
<accession>F0XJ75</accession>
<dbReference type="OrthoDB" id="10267950at2759"/>
<dbReference type="InterPro" id="IPR019200">
    <property type="entry name" value="ATP_adenylylTrfase_C"/>
</dbReference>
<dbReference type="AlphaFoldDB" id="F0XJ75"/>
<dbReference type="PANTHER" id="PTHR38420:SF1">
    <property type="entry name" value="PUTATIVE (AFU_ORTHOLOGUE AFUA_5G14690)-RELATED"/>
    <property type="match status" value="1"/>
</dbReference>
<dbReference type="InterPro" id="IPR045759">
    <property type="entry name" value="Ap4A_phos1/2_N"/>
</dbReference>
<keyword evidence="4" id="KW-1185">Reference proteome</keyword>
<dbReference type="GO" id="GO:0005524">
    <property type="term" value="F:ATP binding"/>
    <property type="evidence" value="ECO:0007669"/>
    <property type="project" value="InterPro"/>
</dbReference>
<evidence type="ECO:0000259" key="1">
    <source>
        <dbReference type="Pfam" id="PF09830"/>
    </source>
</evidence>
<dbReference type="Gene3D" id="3.30.428.70">
    <property type="match status" value="1"/>
</dbReference>
<dbReference type="Proteomes" id="UP000007796">
    <property type="component" value="Unassembled WGS sequence"/>
</dbReference>
<dbReference type="InterPro" id="IPR043171">
    <property type="entry name" value="Ap4A_phos1/2-like"/>
</dbReference>
<dbReference type="InParanoid" id="F0XJ75"/>
<name>F0XJ75_GROCL</name>